<dbReference type="EMBL" id="JAUYZG010000004">
    <property type="protein sequence ID" value="KAK2909120.1"/>
    <property type="molecule type" value="Genomic_DNA"/>
</dbReference>
<reference evidence="3" key="1">
    <citation type="submission" date="2023-08" db="EMBL/GenBank/DDBJ databases">
        <title>Chromosome-level Genome Assembly of mud carp (Cirrhinus molitorella).</title>
        <authorList>
            <person name="Liu H."/>
        </authorList>
    </citation>
    <scope>NUCLEOTIDE SEQUENCE</scope>
    <source>
        <strain evidence="3">Prfri</strain>
        <tissue evidence="3">Muscle</tissue>
    </source>
</reference>
<comment type="caution">
    <text evidence="3">The sequence shown here is derived from an EMBL/GenBank/DDBJ whole genome shotgun (WGS) entry which is preliminary data.</text>
</comment>
<dbReference type="Proteomes" id="UP001187343">
    <property type="component" value="Unassembled WGS sequence"/>
</dbReference>
<feature type="region of interest" description="Disordered" evidence="1">
    <location>
        <begin position="118"/>
        <end position="175"/>
    </location>
</feature>
<evidence type="ECO:0000313" key="4">
    <source>
        <dbReference type="Proteomes" id="UP001187343"/>
    </source>
</evidence>
<keyword evidence="4" id="KW-1185">Reference proteome</keyword>
<accession>A0AA88TTJ1</accession>
<feature type="compositionally biased region" description="Acidic residues" evidence="1">
    <location>
        <begin position="150"/>
        <end position="162"/>
    </location>
</feature>
<protein>
    <recommendedName>
        <fullName evidence="5">Enamelin</fullName>
    </recommendedName>
</protein>
<evidence type="ECO:0008006" key="5">
    <source>
        <dbReference type="Google" id="ProtNLM"/>
    </source>
</evidence>
<feature type="signal peptide" evidence="2">
    <location>
        <begin position="1"/>
        <end position="32"/>
    </location>
</feature>
<evidence type="ECO:0000313" key="3">
    <source>
        <dbReference type="EMBL" id="KAK2909120.1"/>
    </source>
</evidence>
<dbReference type="AlphaFoldDB" id="A0AA88TTJ1"/>
<feature type="chain" id="PRO_5041692687" description="Enamelin" evidence="2">
    <location>
        <begin position="33"/>
        <end position="259"/>
    </location>
</feature>
<name>A0AA88TTJ1_9TELE</name>
<evidence type="ECO:0000256" key="2">
    <source>
        <dbReference type="SAM" id="SignalP"/>
    </source>
</evidence>
<feature type="compositionally biased region" description="Low complexity" evidence="1">
    <location>
        <begin position="163"/>
        <end position="175"/>
    </location>
</feature>
<gene>
    <name evidence="3" type="ORF">Q8A67_004957</name>
</gene>
<organism evidence="3 4">
    <name type="scientific">Cirrhinus molitorella</name>
    <name type="common">mud carp</name>
    <dbReference type="NCBI Taxonomy" id="172907"/>
    <lineage>
        <taxon>Eukaryota</taxon>
        <taxon>Metazoa</taxon>
        <taxon>Chordata</taxon>
        <taxon>Craniata</taxon>
        <taxon>Vertebrata</taxon>
        <taxon>Euteleostomi</taxon>
        <taxon>Actinopterygii</taxon>
        <taxon>Neopterygii</taxon>
        <taxon>Teleostei</taxon>
        <taxon>Ostariophysi</taxon>
        <taxon>Cypriniformes</taxon>
        <taxon>Cyprinidae</taxon>
        <taxon>Labeoninae</taxon>
        <taxon>Labeonini</taxon>
        <taxon>Cirrhinus</taxon>
    </lineage>
</organism>
<sequence>MREPASCPCDFQQRANMKAVVFLMCLLGSSLAAPAPDSGSNEQAIIGHANTALQLMELYRMLGHLRQQGFGAVPTGAQLPAAPVAPAAPAPVDTQPQVSPQAPQQGFFFNPALFAPVGDGSDEEGAPQFRGFYPPHGYHPAQPAAPLNSDEAEGAEEAEAAEAAEAGAEPEPAGTAATVDATAATVDATAANEILPVDVAVDVPVEPATEVIGAAVPSLVPEVPAVAVEIDATLVGPDAGAGAEQVLVADAPDAALPVQ</sequence>
<evidence type="ECO:0000256" key="1">
    <source>
        <dbReference type="SAM" id="MobiDB-lite"/>
    </source>
</evidence>
<keyword evidence="2" id="KW-0732">Signal</keyword>
<proteinExistence type="predicted"/>